<dbReference type="Proteomes" id="UP000001058">
    <property type="component" value="Unassembled WGS sequence"/>
</dbReference>
<feature type="region of interest" description="Disordered" evidence="1">
    <location>
        <begin position="1668"/>
        <end position="1695"/>
    </location>
</feature>
<accession>D8TSZ0</accession>
<feature type="region of interest" description="Disordered" evidence="1">
    <location>
        <begin position="140"/>
        <end position="161"/>
    </location>
</feature>
<feature type="compositionally biased region" description="Pro residues" evidence="1">
    <location>
        <begin position="81"/>
        <end position="98"/>
    </location>
</feature>
<feature type="region of interest" description="Disordered" evidence="1">
    <location>
        <begin position="1069"/>
        <end position="1107"/>
    </location>
</feature>
<dbReference type="InterPro" id="IPR046341">
    <property type="entry name" value="SET_dom_sf"/>
</dbReference>
<feature type="compositionally biased region" description="Low complexity" evidence="1">
    <location>
        <begin position="1471"/>
        <end position="1483"/>
    </location>
</feature>
<dbReference type="GeneID" id="9618615"/>
<dbReference type="RefSeq" id="XP_002949445.1">
    <property type="nucleotide sequence ID" value="XM_002949399.1"/>
</dbReference>
<feature type="compositionally biased region" description="Low complexity" evidence="1">
    <location>
        <begin position="140"/>
        <end position="150"/>
    </location>
</feature>
<dbReference type="InParanoid" id="D8TSZ0"/>
<evidence type="ECO:0000313" key="3">
    <source>
        <dbReference type="Proteomes" id="UP000001058"/>
    </source>
</evidence>
<sequence length="2029" mass="209161">MSELSCHKAIRYQRQPQAAPAEECAPPTAAQDTDDQATHPAAQLKTRNIPPNGSETALPAKDLASYLAADSRSIKLETDAPGPPPAPYPQEAPPPPSAPHAVEPRASSRDLPANAFMDTEALVTANGDAAAAGATAAAGNSSDAAASGAGPSHTGSGIPSATPGPCPVVFMATWGRSTLKLPVRSVQVLFGADMLATARRRLVGVVVYGRTTTKTDVVTTNSADVVAGDGQQPRVLECRDAQLRVLHANCRITRLTPLMRDLGVTDGTRLRVVRDAVRGGILVEPIPLQQEANLPREQTIRTQGTHGPQSTARMDNGPEPQPELHPRLRSRQPQPQGVVSSVLPQQQQQQQNEQKEQQQQQQVECARQLMRLPEVKVEAPVQVPAQSAQPPQQPVVHVWLRSCQSHWRSTQLEPPSLQPRPAVAPALPPYVVAVKHEEDDGAHLPTGAALGPAAQMEEVQVSSGGENGNGASPLKDGDPAVAEDDVAGRGCGRDIHGGSQEALLLSAQVPQQPQQLQQQVKAAAMRDQPEGISHGLEGAMQNAEEEMAAAAQGLAQAGAAATCVQSIGGEGDRSLGPGQHQVEEEGREIERVDGGVLVEGTLQNPADCQPKPLPAAPAAASRRLPSLCGPVALRSGAGIALTLPLACSSGAKANGAANGAGVHPASRQQQRLRLAVLNGPGVSAPTAAAAGVDYGGGGSSEPPSSRRCLAKWMLVQGVLPLRVGHLATWQTMLGCLVTTDGAVRAVALRGSACCAGAGAAGAGAADGAEAVGSGGGEEYVGMGWLRRQPSLRSSASTSSCPSSSSSWTVGGLQAWMRYVGARPSDLVEVRAYWLGATGLGFDLRLSRRTTAEEGQPREAMATRARRAVSATVPVAAAGEVPQAAVSAMRKRRRVMSPAPGDNEGADGEVDHQDDCDCRSEGGEGRQQGEGGAVLEAAATAEEAAMDADAEVDATAAIDIGAPTPGGANAAPPEAGARVDYGDTEEAAMAPAPDVRPPSKRPCTETATAGGAFHAASCPPLPAAAAAEAVGANNNAGCDRSDPGVDAIRPMDAVAGGGAVESMDIAAAGTAGDLNGGRSVDEDGGGSSDPAVATGDATSAGSGGRTPPVAEEAALHKHYSDDDVVQNGLGLPPLRPGELRLCGLTFHPDLVPSVLRLMSEWQAALSDSLVNADPVAVQIQLPFAFTDYTTTAASATAAAFKEHRLSANVICSLVARLLGLMAEDSEWDAPLPAEGLELAAGVAPLVYSASEVPDGSKPGRCGGGGGAAGLVATAPLRRNAVLGVVGGYVMPAGAAARFASRGFRDCSGELVSELRQRAAPADLAVAWRFVADAFRMPYPGLDLTPEGAAGPVPLEISMLGYGNMAALINDPRVRPQAWLQDNDVDCPPPANCVTDGRTDGLNGVVPVLPVCVRGLTLPVLVALRDIAPGEPLLRDYGAAWWRELGRTWEVLDFDGVTPEQLLLLPTHPPSPQQEMPPQQQQQHLQRQRHIQTQGIGEHVDPPSQPSAPMETEAEAGPSLPLHQLLVSAAETKNTFAPQGATVQLVGAAGTSSNVVQQHGRKCVRAGSPKATENSRICRSSAGPVMMTRGGGTTCSMYQIAATDGATAASMCRSISFRLGTIASLPAQHVTAERDRHQPRHDRSAAIDPQLAWDPAAAAAAAIDSAAAPAAAPPVVQDHGKASAPGSERPRHEAPSLVAKRRTLFVKIPEPEQAMCGISPTATTPTTPGPTTMSGTAGDSGAVSGLQVHLPRSVIETPNKLYGAAAVTLTMARPVPHTISGSSSRRRRSGQAALPAPLLVISDYLNSVNQGSWRSISSGSGRVGSVMASGGGGGGGHARRGSWGSGTRSLGTNVKMLNGSFGAAATSTAAAAAACAVAAGTAAQAQFHSGCGTMVQDRTAMMHWAARQTGVRLMDLGHKQRAGNNTVPPPATSVAVRKLLPVAAEARPEAEAVAEVGPWRLLEGRFYGGDAELFDHGILLDECAECKLKVRVYLLDGSGRTIILGHKSFFIPHRIRKKKLSVRGNGGPCGA</sequence>
<organism evidence="3">
    <name type="scientific">Volvox carteri f. nagariensis</name>
    <dbReference type="NCBI Taxonomy" id="3068"/>
    <lineage>
        <taxon>Eukaryota</taxon>
        <taxon>Viridiplantae</taxon>
        <taxon>Chlorophyta</taxon>
        <taxon>core chlorophytes</taxon>
        <taxon>Chlorophyceae</taxon>
        <taxon>CS clade</taxon>
        <taxon>Chlamydomonadales</taxon>
        <taxon>Volvocaceae</taxon>
        <taxon>Volvox</taxon>
    </lineage>
</organism>
<feature type="region of interest" description="Disordered" evidence="1">
    <location>
        <begin position="300"/>
        <end position="355"/>
    </location>
</feature>
<dbReference type="SUPFAM" id="SSF82199">
    <property type="entry name" value="SET domain"/>
    <property type="match status" value="1"/>
</dbReference>
<feature type="compositionally biased region" description="Low complexity" evidence="1">
    <location>
        <begin position="1090"/>
        <end position="1099"/>
    </location>
</feature>
<feature type="region of interest" description="Disordered" evidence="1">
    <location>
        <begin position="76"/>
        <end position="106"/>
    </location>
</feature>
<evidence type="ECO:0000313" key="2">
    <source>
        <dbReference type="EMBL" id="EFJ49464.1"/>
    </source>
</evidence>
<keyword evidence="3" id="KW-1185">Reference proteome</keyword>
<proteinExistence type="predicted"/>
<feature type="compositionally biased region" description="Basic and acidic residues" evidence="1">
    <location>
        <begin position="908"/>
        <end position="923"/>
    </location>
</feature>
<feature type="region of interest" description="Disordered" evidence="1">
    <location>
        <begin position="893"/>
        <end position="931"/>
    </location>
</feature>
<feature type="region of interest" description="Disordered" evidence="1">
    <location>
        <begin position="1465"/>
        <end position="1513"/>
    </location>
</feature>
<gene>
    <name evidence="2" type="ORF">VOLCADRAFT_104332</name>
</gene>
<feature type="compositionally biased region" description="Low complexity" evidence="1">
    <location>
        <begin position="13"/>
        <end position="31"/>
    </location>
</feature>
<name>D8TSZ0_VOLCA</name>
<protein>
    <recommendedName>
        <fullName evidence="4">SET domain-containing protein</fullName>
    </recommendedName>
</protein>
<reference evidence="2 3" key="1">
    <citation type="journal article" date="2010" name="Science">
        <title>Genomic analysis of organismal complexity in the multicellular green alga Volvox carteri.</title>
        <authorList>
            <person name="Prochnik S.E."/>
            <person name="Umen J."/>
            <person name="Nedelcu A.M."/>
            <person name="Hallmann A."/>
            <person name="Miller S.M."/>
            <person name="Nishii I."/>
            <person name="Ferris P."/>
            <person name="Kuo A."/>
            <person name="Mitros T."/>
            <person name="Fritz-Laylin L.K."/>
            <person name="Hellsten U."/>
            <person name="Chapman J."/>
            <person name="Simakov O."/>
            <person name="Rensing S.A."/>
            <person name="Terry A."/>
            <person name="Pangilinan J."/>
            <person name="Kapitonov V."/>
            <person name="Jurka J."/>
            <person name="Salamov A."/>
            <person name="Shapiro H."/>
            <person name="Schmutz J."/>
            <person name="Grimwood J."/>
            <person name="Lindquist E."/>
            <person name="Lucas S."/>
            <person name="Grigoriev I.V."/>
            <person name="Schmitt R."/>
            <person name="Kirk D."/>
            <person name="Rokhsar D.S."/>
        </authorList>
    </citation>
    <scope>NUCLEOTIDE SEQUENCE [LARGE SCALE GENOMIC DNA]</scope>
    <source>
        <strain evidence="3">f. Nagariensis / Eve</strain>
    </source>
</reference>
<feature type="compositionally biased region" description="Low complexity" evidence="1">
    <location>
        <begin position="331"/>
        <end position="355"/>
    </location>
</feature>
<feature type="region of interest" description="Disordered" evidence="1">
    <location>
        <begin position="457"/>
        <end position="494"/>
    </location>
</feature>
<feature type="compositionally biased region" description="Low complexity" evidence="1">
    <location>
        <begin position="1817"/>
        <end position="1826"/>
    </location>
</feature>
<evidence type="ECO:0008006" key="4">
    <source>
        <dbReference type="Google" id="ProtNLM"/>
    </source>
</evidence>
<evidence type="ECO:0000256" key="1">
    <source>
        <dbReference type="SAM" id="MobiDB-lite"/>
    </source>
</evidence>
<dbReference type="OrthoDB" id="548257at2759"/>
<feature type="compositionally biased region" description="Polar residues" evidence="1">
    <location>
        <begin position="45"/>
        <end position="55"/>
    </location>
</feature>
<dbReference type="eggNOG" id="ENOG502QPW5">
    <property type="taxonomic scope" value="Eukaryota"/>
</dbReference>
<dbReference type="EMBL" id="GL378335">
    <property type="protein sequence ID" value="EFJ49464.1"/>
    <property type="molecule type" value="Genomic_DNA"/>
</dbReference>
<feature type="region of interest" description="Disordered" evidence="1">
    <location>
        <begin position="11"/>
        <end position="64"/>
    </location>
</feature>
<dbReference type="KEGG" id="vcn:VOLCADRAFT_104332"/>
<dbReference type="CDD" id="cd08161">
    <property type="entry name" value="SET"/>
    <property type="match status" value="1"/>
</dbReference>
<feature type="compositionally biased region" description="Polar residues" evidence="1">
    <location>
        <begin position="300"/>
        <end position="313"/>
    </location>
</feature>
<feature type="region of interest" description="Disordered" evidence="1">
    <location>
        <begin position="1817"/>
        <end position="1844"/>
    </location>
</feature>